<accession>A0A1A7YLY3</accession>
<feature type="region of interest" description="Disordered" evidence="1">
    <location>
        <begin position="1"/>
        <end position="25"/>
    </location>
</feature>
<feature type="compositionally biased region" description="Polar residues" evidence="1">
    <location>
        <begin position="42"/>
        <end position="51"/>
    </location>
</feature>
<organism evidence="2">
    <name type="scientific">Iconisemion striatum</name>
    <dbReference type="NCBI Taxonomy" id="60296"/>
    <lineage>
        <taxon>Eukaryota</taxon>
        <taxon>Metazoa</taxon>
        <taxon>Chordata</taxon>
        <taxon>Craniata</taxon>
        <taxon>Vertebrata</taxon>
        <taxon>Euteleostomi</taxon>
        <taxon>Actinopterygii</taxon>
        <taxon>Neopterygii</taxon>
        <taxon>Teleostei</taxon>
        <taxon>Neoteleostei</taxon>
        <taxon>Acanthomorphata</taxon>
        <taxon>Ovalentaria</taxon>
        <taxon>Atherinomorphae</taxon>
        <taxon>Cyprinodontiformes</taxon>
        <taxon>Nothobranchiidae</taxon>
        <taxon>Iconisemion</taxon>
    </lineage>
</organism>
<protein>
    <submittedName>
        <fullName evidence="2">Uncharacterized protein</fullName>
    </submittedName>
</protein>
<evidence type="ECO:0000256" key="1">
    <source>
        <dbReference type="SAM" id="MobiDB-lite"/>
    </source>
</evidence>
<name>A0A1A7YLY3_9TELE</name>
<evidence type="ECO:0000313" key="2">
    <source>
        <dbReference type="EMBL" id="SBP31637.1"/>
    </source>
</evidence>
<feature type="non-terminal residue" evidence="2">
    <location>
        <position position="1"/>
    </location>
</feature>
<feature type="compositionally biased region" description="Polar residues" evidence="1">
    <location>
        <begin position="1"/>
        <end position="16"/>
    </location>
</feature>
<dbReference type="EMBL" id="HADX01009405">
    <property type="protein sequence ID" value="SBP31637.1"/>
    <property type="molecule type" value="Transcribed_RNA"/>
</dbReference>
<reference evidence="2" key="1">
    <citation type="submission" date="2016-05" db="EMBL/GenBank/DDBJ databases">
        <authorList>
            <person name="Lavstsen T."/>
            <person name="Jespersen J.S."/>
        </authorList>
    </citation>
    <scope>NUCLEOTIDE SEQUENCE</scope>
    <source>
        <tissue evidence="2">Brain</tissue>
    </source>
</reference>
<feature type="compositionally biased region" description="Polar residues" evidence="1">
    <location>
        <begin position="60"/>
        <end position="75"/>
    </location>
</feature>
<sequence length="75" mass="8024">SLLNSSMTSSENNGKCSSLGWRSHTSSEGPGIFTKHFYKAAESSSRTANTQHPKKFNVPLSKSVTNKQPPGSVSP</sequence>
<feature type="region of interest" description="Disordered" evidence="1">
    <location>
        <begin position="41"/>
        <end position="75"/>
    </location>
</feature>
<proteinExistence type="predicted"/>
<gene>
    <name evidence="2" type="primary">Nfu_g_1_021980</name>
</gene>
<reference evidence="2" key="2">
    <citation type="submission" date="2016-06" db="EMBL/GenBank/DDBJ databases">
        <title>The genome of a short-lived fish provides insights into sex chromosome evolution and the genetic control of aging.</title>
        <authorList>
            <person name="Reichwald K."/>
            <person name="Felder M."/>
            <person name="Petzold A."/>
            <person name="Koch P."/>
            <person name="Groth M."/>
            <person name="Platzer M."/>
        </authorList>
    </citation>
    <scope>NUCLEOTIDE SEQUENCE</scope>
    <source>
        <tissue evidence="2">Brain</tissue>
    </source>
</reference>
<feature type="non-terminal residue" evidence="2">
    <location>
        <position position="75"/>
    </location>
</feature>
<dbReference type="AlphaFoldDB" id="A0A1A7YLY3"/>